<reference evidence="2" key="1">
    <citation type="submission" date="2021-06" db="EMBL/GenBank/DDBJ databases">
        <authorList>
            <person name="Kallberg Y."/>
            <person name="Tangrot J."/>
            <person name="Rosling A."/>
        </authorList>
    </citation>
    <scope>NUCLEOTIDE SEQUENCE</scope>
    <source>
        <strain evidence="2">UK204</strain>
    </source>
</reference>
<accession>A0A9N8VX60</accession>
<feature type="compositionally biased region" description="Basic and acidic residues" evidence="1">
    <location>
        <begin position="226"/>
        <end position="241"/>
    </location>
</feature>
<feature type="compositionally biased region" description="Basic residues" evidence="1">
    <location>
        <begin position="242"/>
        <end position="253"/>
    </location>
</feature>
<evidence type="ECO:0000256" key="1">
    <source>
        <dbReference type="SAM" id="MobiDB-lite"/>
    </source>
</evidence>
<feature type="compositionally biased region" description="Polar residues" evidence="1">
    <location>
        <begin position="263"/>
        <end position="295"/>
    </location>
</feature>
<dbReference type="Proteomes" id="UP000789570">
    <property type="component" value="Unassembled WGS sequence"/>
</dbReference>
<feature type="region of interest" description="Disordered" evidence="1">
    <location>
        <begin position="215"/>
        <end position="306"/>
    </location>
</feature>
<dbReference type="EMBL" id="CAJVPQ010000292">
    <property type="protein sequence ID" value="CAG8467491.1"/>
    <property type="molecule type" value="Genomic_DNA"/>
</dbReference>
<feature type="region of interest" description="Disordered" evidence="1">
    <location>
        <begin position="343"/>
        <end position="385"/>
    </location>
</feature>
<comment type="caution">
    <text evidence="2">The sequence shown here is derived from an EMBL/GenBank/DDBJ whole genome shotgun (WGS) entry which is preliminary data.</text>
</comment>
<evidence type="ECO:0000313" key="2">
    <source>
        <dbReference type="EMBL" id="CAG8467491.1"/>
    </source>
</evidence>
<protein>
    <submittedName>
        <fullName evidence="2">12965_t:CDS:1</fullName>
    </submittedName>
</protein>
<gene>
    <name evidence="2" type="ORF">FCALED_LOCUS2051</name>
</gene>
<dbReference type="AlphaFoldDB" id="A0A9N8VX60"/>
<feature type="compositionally biased region" description="Basic and acidic residues" evidence="1">
    <location>
        <begin position="138"/>
        <end position="163"/>
    </location>
</feature>
<feature type="region of interest" description="Disordered" evidence="1">
    <location>
        <begin position="473"/>
        <end position="504"/>
    </location>
</feature>
<evidence type="ECO:0000313" key="3">
    <source>
        <dbReference type="Proteomes" id="UP000789570"/>
    </source>
</evidence>
<organism evidence="2 3">
    <name type="scientific">Funneliformis caledonium</name>
    <dbReference type="NCBI Taxonomy" id="1117310"/>
    <lineage>
        <taxon>Eukaryota</taxon>
        <taxon>Fungi</taxon>
        <taxon>Fungi incertae sedis</taxon>
        <taxon>Mucoromycota</taxon>
        <taxon>Glomeromycotina</taxon>
        <taxon>Glomeromycetes</taxon>
        <taxon>Glomerales</taxon>
        <taxon>Glomeraceae</taxon>
        <taxon>Funneliformis</taxon>
    </lineage>
</organism>
<keyword evidence="3" id="KW-1185">Reference proteome</keyword>
<feature type="region of interest" description="Disordered" evidence="1">
    <location>
        <begin position="95"/>
        <end position="186"/>
    </location>
</feature>
<dbReference type="OrthoDB" id="2537141at2759"/>
<name>A0A9N8VX60_9GLOM</name>
<feature type="compositionally biased region" description="Low complexity" evidence="1">
    <location>
        <begin position="358"/>
        <end position="371"/>
    </location>
</feature>
<sequence length="795" mass="91631">MSSQHVQLQCARLTKDNLREHTESFVERKSLQEQSILDYVLEQKQINYEESQQTYDDYSSSDSETSRKTAFSGYSRYSVEDNLSSINSSLFISRSHLRKSKKSETPEIKQSKPCSKQRARKVIPERRSPLRETSLNQRHSEHVQKEKDQRNKKFSRKEKDKSSKNHSRSAINTNRRKGRKSRGLLASSQIMRARRFNSLTVPDLVFSEIDFLNSNPSRKRINQNNDDSHQDTDETSDSDHHKSLRNSTKRIKNKQKEPKVRGNLSNSKHYSEVKSTSSINSRYLDNDCKSSLGSSNKREMDASSMGHARVDKMPKFKAKKNEISSHFVNGQNYKKPFKYALQNDKRFPPSNNIGRTVSPESSSTSRSYSYHKASRSRKEKKVTSSYFASNQAKDCLNECTPKGKHKSTEQVDKLYPVQTVDSFRVVDAEKQSQIGNHQEDSKVDKIAPKYEESSGKVPMKLDEDSTCSQRCLPVNKGTKDPQNNHTTLAEENDSEKMLSSNSDSEKMVVDFNPSWIKRKSLLLNKLSKLQNQNTAKSNEHQSSRIYRAVIAEGAKTERSNMTTGLDQDSLIDLSKEELEKFHNNSSNIELGNDVNVKDDGKICQEIFARDDHMYVDLFDEPIQSKWTYQENINDTRHKDRSKCDTAENTDDQLTLDMQYKSNNALVYGGIGHEGSFEDSNIYPIPTSFEDHQYWIPSNEFPMCDSRIIPQTSMMENQVPWNWMLQYQHNTDLIQANNNSSVNNYGEDSIDNSLYIDTEYPMYDEYNPTSHDDIEGVRNGETNIAACFVWKKHRLH</sequence>
<feature type="compositionally biased region" description="Polar residues" evidence="1">
    <location>
        <begin position="480"/>
        <end position="489"/>
    </location>
</feature>
<proteinExistence type="predicted"/>